<organism evidence="2">
    <name type="scientific">uncultured Gemmatimonadota bacterium</name>
    <dbReference type="NCBI Taxonomy" id="203437"/>
    <lineage>
        <taxon>Bacteria</taxon>
        <taxon>Pseudomonadati</taxon>
        <taxon>Gemmatimonadota</taxon>
        <taxon>environmental samples</taxon>
    </lineage>
</organism>
<feature type="compositionally biased region" description="Basic and acidic residues" evidence="1">
    <location>
        <begin position="7"/>
        <end position="18"/>
    </location>
</feature>
<accession>A0A6J4K494</accession>
<dbReference type="EMBL" id="CADCTW010000001">
    <property type="protein sequence ID" value="CAA9295275.1"/>
    <property type="molecule type" value="Genomic_DNA"/>
</dbReference>
<name>A0A6J4K494_9BACT</name>
<feature type="region of interest" description="Disordered" evidence="1">
    <location>
        <begin position="1"/>
        <end position="56"/>
    </location>
</feature>
<evidence type="ECO:0000313" key="2">
    <source>
        <dbReference type="EMBL" id="CAA9295275.1"/>
    </source>
</evidence>
<reference evidence="2" key="1">
    <citation type="submission" date="2020-02" db="EMBL/GenBank/DDBJ databases">
        <authorList>
            <person name="Meier V. D."/>
        </authorList>
    </citation>
    <scope>NUCLEOTIDE SEQUENCE</scope>
    <source>
        <strain evidence="2">AVDCRST_MAG68</strain>
    </source>
</reference>
<evidence type="ECO:0000256" key="1">
    <source>
        <dbReference type="SAM" id="MobiDB-lite"/>
    </source>
</evidence>
<dbReference type="AlphaFoldDB" id="A0A6J4K494"/>
<gene>
    <name evidence="2" type="ORF">AVDCRST_MAG68-1807</name>
</gene>
<sequence>MRPNGRAHTETQRHRDGRQLGQDGAGWGYAPGRRTGGSKGAMRHGRADLSACFAAH</sequence>
<protein>
    <submittedName>
        <fullName evidence="2">Uncharacterized protein</fullName>
    </submittedName>
</protein>
<proteinExistence type="predicted"/>
<feature type="compositionally biased region" description="Gly residues" evidence="1">
    <location>
        <begin position="23"/>
        <end position="39"/>
    </location>
</feature>